<sequence>MTTLHETTTNTSAAPPAVPLLELVGVTKTFGAMTANDNIALSIMPGEIHAILGENGAGKSTLMKMIYGVLAPDAGRIRWNGEDVTIRDPAHARRLGIGMVFQHFSLFETLTVAENISLSIDEKPATLAPRIAAIGERFGLPLDPAALVHSLSVGQRQRAEIIRCLLQAPRLIIMDEPTSVLPPSGVAPLFETIRELAAGGCAVLFISHKLEEIRSLCHRATIMRAGKIVGSVDPTAETSESLARLMIGRNVPHPTRRTARPGKDAVLELRDLDHTPNDPFGTRLEKIGLEVRPGEILGIAGVSGNGQREMAALLSGEALLPRAERDRIRIAGVGCGDADAGQRRRMGFAFVPEERNGRGAVPEMSLTLNALLTGHGAGLVRRGFVAQRHARHFAESCISAMNVRCAGPQSEARSLSGGNLQKFIIGREIRLAPKVLVASQPTWGVDVGAAAAIRQELITLRDKGVGILIISEELEELFEVADRLQVLFRGRLSPSLDRAEADTARIGDYMTGGFLSAPSIATAA</sequence>
<dbReference type="InterPro" id="IPR017871">
    <property type="entry name" value="ABC_transporter-like_CS"/>
</dbReference>
<feature type="domain" description="ABC transporter" evidence="3">
    <location>
        <begin position="21"/>
        <end position="250"/>
    </location>
</feature>
<dbReference type="SMART" id="SM00382">
    <property type="entry name" value="AAA"/>
    <property type="match status" value="1"/>
</dbReference>
<dbReference type="InterPro" id="IPR050107">
    <property type="entry name" value="ABC_carbohydrate_import_ATPase"/>
</dbReference>
<proteinExistence type="predicted"/>
<organism evidence="4 5">
    <name type="scientific">Amaricoccus macauensis</name>
    <dbReference type="NCBI Taxonomy" id="57001"/>
    <lineage>
        <taxon>Bacteria</taxon>
        <taxon>Pseudomonadati</taxon>
        <taxon>Pseudomonadota</taxon>
        <taxon>Alphaproteobacteria</taxon>
        <taxon>Rhodobacterales</taxon>
        <taxon>Paracoccaceae</taxon>
        <taxon>Amaricoccus</taxon>
    </lineage>
</organism>
<gene>
    <name evidence="4" type="ORF">HNP73_000310</name>
</gene>
<keyword evidence="1" id="KW-0547">Nucleotide-binding</keyword>
<name>A0A840SC80_9RHOB</name>
<dbReference type="InterPro" id="IPR003439">
    <property type="entry name" value="ABC_transporter-like_ATP-bd"/>
</dbReference>
<feature type="domain" description="ABC transporter" evidence="3">
    <location>
        <begin position="267"/>
        <end position="514"/>
    </location>
</feature>
<dbReference type="InterPro" id="IPR027417">
    <property type="entry name" value="P-loop_NTPase"/>
</dbReference>
<reference evidence="4 5" key="1">
    <citation type="submission" date="2020-08" db="EMBL/GenBank/DDBJ databases">
        <title>Genomic Encyclopedia of Type Strains, Phase IV (KMG-IV): sequencing the most valuable type-strain genomes for metagenomic binning, comparative biology and taxonomic classification.</title>
        <authorList>
            <person name="Goeker M."/>
        </authorList>
    </citation>
    <scope>NUCLEOTIDE SEQUENCE [LARGE SCALE GENOMIC DNA]</scope>
    <source>
        <strain evidence="4 5">DSM 101730</strain>
    </source>
</reference>
<protein>
    <submittedName>
        <fullName evidence="4">Simple sugar transport system ATP-binding protein</fullName>
    </submittedName>
</protein>
<dbReference type="AlphaFoldDB" id="A0A840SC80"/>
<evidence type="ECO:0000256" key="1">
    <source>
        <dbReference type="ARBA" id="ARBA00022741"/>
    </source>
</evidence>
<dbReference type="Gene3D" id="3.40.50.300">
    <property type="entry name" value="P-loop containing nucleotide triphosphate hydrolases"/>
    <property type="match status" value="2"/>
</dbReference>
<keyword evidence="4" id="KW-0762">Sugar transport</keyword>
<dbReference type="RefSeq" id="WP_184146436.1">
    <property type="nucleotide sequence ID" value="NZ_JACHFM010000001.1"/>
</dbReference>
<evidence type="ECO:0000259" key="3">
    <source>
        <dbReference type="PROSITE" id="PS50893"/>
    </source>
</evidence>
<dbReference type="CDD" id="cd03215">
    <property type="entry name" value="ABC_Carb_Monos_II"/>
    <property type="match status" value="1"/>
</dbReference>
<accession>A0A840SC80</accession>
<dbReference type="InterPro" id="IPR003593">
    <property type="entry name" value="AAA+_ATPase"/>
</dbReference>
<dbReference type="PANTHER" id="PTHR43790">
    <property type="entry name" value="CARBOHYDRATE TRANSPORT ATP-BINDING PROTEIN MG119-RELATED"/>
    <property type="match status" value="1"/>
</dbReference>
<dbReference type="GO" id="GO:0016887">
    <property type="term" value="F:ATP hydrolysis activity"/>
    <property type="evidence" value="ECO:0007669"/>
    <property type="project" value="InterPro"/>
</dbReference>
<evidence type="ECO:0000313" key="4">
    <source>
        <dbReference type="EMBL" id="MBB5220389.1"/>
    </source>
</evidence>
<keyword evidence="2 4" id="KW-0067">ATP-binding</keyword>
<dbReference type="PANTHER" id="PTHR43790:SF4">
    <property type="entry name" value="GUANOSINE IMPORT ATP-BINDING PROTEIN NUPO"/>
    <property type="match status" value="1"/>
</dbReference>
<dbReference type="PROSITE" id="PS50893">
    <property type="entry name" value="ABC_TRANSPORTER_2"/>
    <property type="match status" value="2"/>
</dbReference>
<keyword evidence="4" id="KW-0813">Transport</keyword>
<keyword evidence="5" id="KW-1185">Reference proteome</keyword>
<evidence type="ECO:0000313" key="5">
    <source>
        <dbReference type="Proteomes" id="UP000549457"/>
    </source>
</evidence>
<dbReference type="SUPFAM" id="SSF52540">
    <property type="entry name" value="P-loop containing nucleoside triphosphate hydrolases"/>
    <property type="match status" value="2"/>
</dbReference>
<comment type="caution">
    <text evidence="4">The sequence shown here is derived from an EMBL/GenBank/DDBJ whole genome shotgun (WGS) entry which is preliminary data.</text>
</comment>
<dbReference type="CDD" id="cd03216">
    <property type="entry name" value="ABC_Carb_Monos_I"/>
    <property type="match status" value="1"/>
</dbReference>
<dbReference type="GO" id="GO:0005524">
    <property type="term" value="F:ATP binding"/>
    <property type="evidence" value="ECO:0007669"/>
    <property type="project" value="UniProtKB-KW"/>
</dbReference>
<dbReference type="PROSITE" id="PS00211">
    <property type="entry name" value="ABC_TRANSPORTER_1"/>
    <property type="match status" value="2"/>
</dbReference>
<dbReference type="Proteomes" id="UP000549457">
    <property type="component" value="Unassembled WGS sequence"/>
</dbReference>
<dbReference type="Pfam" id="PF00005">
    <property type="entry name" value="ABC_tran"/>
    <property type="match status" value="2"/>
</dbReference>
<evidence type="ECO:0000256" key="2">
    <source>
        <dbReference type="ARBA" id="ARBA00022840"/>
    </source>
</evidence>
<dbReference type="EMBL" id="JACHFM010000001">
    <property type="protein sequence ID" value="MBB5220389.1"/>
    <property type="molecule type" value="Genomic_DNA"/>
</dbReference>